<dbReference type="InterPro" id="IPR028081">
    <property type="entry name" value="Leu-bd"/>
</dbReference>
<evidence type="ECO:0000256" key="4">
    <source>
        <dbReference type="SAM" id="SignalP"/>
    </source>
</evidence>
<dbReference type="OrthoDB" id="435355at2"/>
<comment type="caution">
    <text evidence="6">The sequence shown here is derived from an EMBL/GenBank/DDBJ whole genome shotgun (WGS) entry which is preliminary data.</text>
</comment>
<sequence>MKRGLLASAALLGLLSAPAWGQQSIKIGFISTYSGPQASIGQDMRRSVELAVEHLGGKMAGKPIEVIYEDDQFKPEVGKQKSEKLVQQDKVNFVGGYIWSNVLLASLKTVTDDGDTILISSNAGPSQIAGELCSPNYFSTSWQNDQTPSAMGQFVQDKGIKKVYLISANYAAGKDMLAGFKRTFKGEIVGEDLTKWPDQLDFSAEMSKIRAAKPDAVFTFFPGAHGVQFLSQYAQTGLKGTIPLYTAFVIDALSLPQLKDLALGVPGAQSWVNDLPNEQNKKFVADFKKKHGVYPSFYGAQSYDTIMLIASAVEALKGDLSSKDKLRAELKKANFKSLRGDFKFNNNHFPIQNFYIQDTVKDADGNYTLKTVGVAMKDAKDAYGDKCKMK</sequence>
<organism evidence="6 7">
    <name type="scientific">Vineibacter terrae</name>
    <dbReference type="NCBI Taxonomy" id="2586908"/>
    <lineage>
        <taxon>Bacteria</taxon>
        <taxon>Pseudomonadati</taxon>
        <taxon>Pseudomonadota</taxon>
        <taxon>Alphaproteobacteria</taxon>
        <taxon>Hyphomicrobiales</taxon>
        <taxon>Vineibacter</taxon>
    </lineage>
</organism>
<dbReference type="EMBL" id="VDUZ01000006">
    <property type="protein sequence ID" value="TXL78780.1"/>
    <property type="molecule type" value="Genomic_DNA"/>
</dbReference>
<evidence type="ECO:0000256" key="1">
    <source>
        <dbReference type="ARBA" id="ARBA00010062"/>
    </source>
</evidence>
<dbReference type="GO" id="GO:0006865">
    <property type="term" value="P:amino acid transport"/>
    <property type="evidence" value="ECO:0007669"/>
    <property type="project" value="UniProtKB-KW"/>
</dbReference>
<feature type="signal peptide" evidence="4">
    <location>
        <begin position="1"/>
        <end position="21"/>
    </location>
</feature>
<dbReference type="Pfam" id="PF13458">
    <property type="entry name" value="Peripla_BP_6"/>
    <property type="match status" value="1"/>
</dbReference>
<gene>
    <name evidence="6" type="ORF">FHP25_07235</name>
</gene>
<dbReference type="InterPro" id="IPR051010">
    <property type="entry name" value="BCAA_transport"/>
</dbReference>
<evidence type="ECO:0000259" key="5">
    <source>
        <dbReference type="Pfam" id="PF13458"/>
    </source>
</evidence>
<dbReference type="Gene3D" id="3.40.50.2300">
    <property type="match status" value="2"/>
</dbReference>
<protein>
    <submittedName>
        <fullName evidence="6">ABC transporter substrate-binding protein</fullName>
    </submittedName>
</protein>
<dbReference type="AlphaFoldDB" id="A0A5C8PRH5"/>
<dbReference type="PANTHER" id="PTHR30483:SF6">
    <property type="entry name" value="PERIPLASMIC BINDING PROTEIN OF ABC TRANSPORTER FOR NATURAL AMINO ACIDS"/>
    <property type="match status" value="1"/>
</dbReference>
<comment type="similarity">
    <text evidence="1">Belongs to the leucine-binding protein family.</text>
</comment>
<keyword evidence="3" id="KW-0813">Transport</keyword>
<keyword evidence="7" id="KW-1185">Reference proteome</keyword>
<evidence type="ECO:0000313" key="7">
    <source>
        <dbReference type="Proteomes" id="UP000321638"/>
    </source>
</evidence>
<accession>A0A5C8PRH5</accession>
<dbReference type="CDD" id="cd06359">
    <property type="entry name" value="PBP1_Nba-like"/>
    <property type="match status" value="1"/>
</dbReference>
<dbReference type="Proteomes" id="UP000321638">
    <property type="component" value="Unassembled WGS sequence"/>
</dbReference>
<feature type="domain" description="Leucine-binding protein" evidence="5">
    <location>
        <begin position="24"/>
        <end position="360"/>
    </location>
</feature>
<feature type="chain" id="PRO_5022703417" evidence="4">
    <location>
        <begin position="22"/>
        <end position="390"/>
    </location>
</feature>
<name>A0A5C8PRH5_9HYPH</name>
<dbReference type="PANTHER" id="PTHR30483">
    <property type="entry name" value="LEUCINE-SPECIFIC-BINDING PROTEIN"/>
    <property type="match status" value="1"/>
</dbReference>
<proteinExistence type="inferred from homology"/>
<keyword evidence="3" id="KW-0029">Amino-acid transport</keyword>
<evidence type="ECO:0000313" key="6">
    <source>
        <dbReference type="EMBL" id="TXL78780.1"/>
    </source>
</evidence>
<reference evidence="6 7" key="1">
    <citation type="submission" date="2019-06" db="EMBL/GenBank/DDBJ databases">
        <title>New taxonomy in bacterial strain CC-CFT640, isolated from vineyard.</title>
        <authorList>
            <person name="Lin S.-Y."/>
            <person name="Tsai C.-F."/>
            <person name="Young C.-C."/>
        </authorList>
    </citation>
    <scope>NUCLEOTIDE SEQUENCE [LARGE SCALE GENOMIC DNA]</scope>
    <source>
        <strain evidence="6 7">CC-CFT640</strain>
    </source>
</reference>
<dbReference type="SUPFAM" id="SSF53822">
    <property type="entry name" value="Periplasmic binding protein-like I"/>
    <property type="match status" value="1"/>
</dbReference>
<dbReference type="InterPro" id="IPR028082">
    <property type="entry name" value="Peripla_BP_I"/>
</dbReference>
<dbReference type="RefSeq" id="WP_147846251.1">
    <property type="nucleotide sequence ID" value="NZ_VDUZ01000006.1"/>
</dbReference>
<evidence type="ECO:0000256" key="3">
    <source>
        <dbReference type="ARBA" id="ARBA00022970"/>
    </source>
</evidence>
<keyword evidence="2 4" id="KW-0732">Signal</keyword>
<evidence type="ECO:0000256" key="2">
    <source>
        <dbReference type="ARBA" id="ARBA00022729"/>
    </source>
</evidence>